<dbReference type="AlphaFoldDB" id="A0A218ZHS6"/>
<evidence type="ECO:0000313" key="3">
    <source>
        <dbReference type="Proteomes" id="UP000242519"/>
    </source>
</evidence>
<dbReference type="EMBL" id="MZNU01000009">
    <property type="protein sequence ID" value="OWP07314.1"/>
    <property type="molecule type" value="Genomic_DNA"/>
</dbReference>
<sequence length="89" mass="9265">MLARTIFSVLALVATTFAYCQNEGGNRVDDCCYQSFGRMNKNGGSGDLCGDATKLTCDASCCAPSSGWGINDRLLPVPGAKAGPKAPTR</sequence>
<evidence type="ECO:0000256" key="1">
    <source>
        <dbReference type="SAM" id="SignalP"/>
    </source>
</evidence>
<dbReference type="Proteomes" id="UP000242519">
    <property type="component" value="Unassembled WGS sequence"/>
</dbReference>
<evidence type="ECO:0000313" key="2">
    <source>
        <dbReference type="EMBL" id="OWP07314.1"/>
    </source>
</evidence>
<protein>
    <submittedName>
        <fullName evidence="2">Peptidoglycan glycosyltransferase</fullName>
    </submittedName>
</protein>
<dbReference type="InParanoid" id="A0A218ZHS6"/>
<proteinExistence type="predicted"/>
<feature type="chain" id="PRO_5013166158" evidence="1">
    <location>
        <begin position="19"/>
        <end position="89"/>
    </location>
</feature>
<accession>A0A218ZHS6</accession>
<name>A0A218ZHS6_9HELO</name>
<keyword evidence="1" id="KW-0732">Signal</keyword>
<feature type="signal peptide" evidence="1">
    <location>
        <begin position="1"/>
        <end position="18"/>
    </location>
</feature>
<gene>
    <name evidence="2" type="ORF">B2J93_3060</name>
</gene>
<keyword evidence="3" id="KW-1185">Reference proteome</keyword>
<reference evidence="2 3" key="1">
    <citation type="submission" date="2017-04" db="EMBL/GenBank/DDBJ databases">
        <title>Draft genome sequence of Marssonina coronaria NL1: causal agent of apple blotch.</title>
        <authorList>
            <person name="Cheng Q."/>
        </authorList>
    </citation>
    <scope>NUCLEOTIDE SEQUENCE [LARGE SCALE GENOMIC DNA]</scope>
    <source>
        <strain evidence="2 3">NL1</strain>
    </source>
</reference>
<organism evidence="2 3">
    <name type="scientific">Diplocarpon coronariae</name>
    <dbReference type="NCBI Taxonomy" id="2795749"/>
    <lineage>
        <taxon>Eukaryota</taxon>
        <taxon>Fungi</taxon>
        <taxon>Dikarya</taxon>
        <taxon>Ascomycota</taxon>
        <taxon>Pezizomycotina</taxon>
        <taxon>Leotiomycetes</taxon>
        <taxon>Helotiales</taxon>
        <taxon>Drepanopezizaceae</taxon>
        <taxon>Diplocarpon</taxon>
    </lineage>
</organism>
<comment type="caution">
    <text evidence="2">The sequence shown here is derived from an EMBL/GenBank/DDBJ whole genome shotgun (WGS) entry which is preliminary data.</text>
</comment>